<reference evidence="4 5" key="1">
    <citation type="submission" date="2020-08" db="EMBL/GenBank/DDBJ databases">
        <title>Genome sequence of Sphingomonas rhizophila KACC 19189T.</title>
        <authorList>
            <person name="Hyun D.-W."/>
            <person name="Bae J.-W."/>
        </authorList>
    </citation>
    <scope>NUCLEOTIDE SEQUENCE [LARGE SCALE GENOMIC DNA]</scope>
    <source>
        <strain evidence="4 5">KACC 19189</strain>
    </source>
</reference>
<sequence length="173" mass="19370">MHLEPATTADIPALHGLIESAYRGDSARQGWTHEADLLGGQRTDAEGIEEMIVDPRQALLIFRDGDSIRACVALTDQGDNLAYLGLFTVEPGRQGTGLGRLLLAAAEDQAITRFGATRIEMTVIVQRRELIEWYRRRGYAVTGERRPFPHGNPRFGLPNRDDLEFLVMEKRLI</sequence>
<dbReference type="PANTHER" id="PTHR43877:SF2">
    <property type="entry name" value="AMINOALKYLPHOSPHONATE N-ACETYLTRANSFERASE-RELATED"/>
    <property type="match status" value="1"/>
</dbReference>
<organism evidence="4 5">
    <name type="scientific">Sphingomonas rhizophila</name>
    <dbReference type="NCBI Taxonomy" id="2071607"/>
    <lineage>
        <taxon>Bacteria</taxon>
        <taxon>Pseudomonadati</taxon>
        <taxon>Pseudomonadota</taxon>
        <taxon>Alphaproteobacteria</taxon>
        <taxon>Sphingomonadales</taxon>
        <taxon>Sphingomonadaceae</taxon>
        <taxon>Sphingomonas</taxon>
    </lineage>
</organism>
<dbReference type="KEGG" id="srhi:H9L12_12065"/>
<dbReference type="GO" id="GO:0016747">
    <property type="term" value="F:acyltransferase activity, transferring groups other than amino-acyl groups"/>
    <property type="evidence" value="ECO:0007669"/>
    <property type="project" value="InterPro"/>
</dbReference>
<dbReference type="RefSeq" id="WP_187541932.1">
    <property type="nucleotide sequence ID" value="NZ_CP060717.1"/>
</dbReference>
<proteinExistence type="predicted"/>
<evidence type="ECO:0000256" key="1">
    <source>
        <dbReference type="ARBA" id="ARBA00022679"/>
    </source>
</evidence>
<evidence type="ECO:0000313" key="4">
    <source>
        <dbReference type="EMBL" id="QNN64933.1"/>
    </source>
</evidence>
<keyword evidence="5" id="KW-1185">Reference proteome</keyword>
<dbReference type="SUPFAM" id="SSF55729">
    <property type="entry name" value="Acyl-CoA N-acyltransferases (Nat)"/>
    <property type="match status" value="1"/>
</dbReference>
<protein>
    <submittedName>
        <fullName evidence="4">GNAT family N-acetyltransferase</fullName>
    </submittedName>
</protein>
<dbReference type="PROSITE" id="PS51186">
    <property type="entry name" value="GNAT"/>
    <property type="match status" value="1"/>
</dbReference>
<dbReference type="Pfam" id="PF00583">
    <property type="entry name" value="Acetyltransf_1"/>
    <property type="match status" value="1"/>
</dbReference>
<dbReference type="EMBL" id="CP060717">
    <property type="protein sequence ID" value="QNN64933.1"/>
    <property type="molecule type" value="Genomic_DNA"/>
</dbReference>
<gene>
    <name evidence="4" type="ORF">H9L12_12065</name>
</gene>
<keyword evidence="2" id="KW-0012">Acyltransferase</keyword>
<dbReference type="InterPro" id="IPR050832">
    <property type="entry name" value="Bact_Acetyltransf"/>
</dbReference>
<dbReference type="PANTHER" id="PTHR43877">
    <property type="entry name" value="AMINOALKYLPHOSPHONATE N-ACETYLTRANSFERASE-RELATED-RELATED"/>
    <property type="match status" value="1"/>
</dbReference>
<evidence type="ECO:0000313" key="5">
    <source>
        <dbReference type="Proteomes" id="UP000515955"/>
    </source>
</evidence>
<dbReference type="Gene3D" id="3.40.630.30">
    <property type="match status" value="1"/>
</dbReference>
<dbReference type="InterPro" id="IPR000182">
    <property type="entry name" value="GNAT_dom"/>
</dbReference>
<evidence type="ECO:0000259" key="3">
    <source>
        <dbReference type="PROSITE" id="PS51186"/>
    </source>
</evidence>
<name>A0A7G9SAQ8_9SPHN</name>
<dbReference type="InterPro" id="IPR016181">
    <property type="entry name" value="Acyl_CoA_acyltransferase"/>
</dbReference>
<feature type="domain" description="N-acetyltransferase" evidence="3">
    <location>
        <begin position="1"/>
        <end position="173"/>
    </location>
</feature>
<dbReference type="AlphaFoldDB" id="A0A7G9SAQ8"/>
<dbReference type="Proteomes" id="UP000515955">
    <property type="component" value="Chromosome"/>
</dbReference>
<keyword evidence="1 4" id="KW-0808">Transferase</keyword>
<evidence type="ECO:0000256" key="2">
    <source>
        <dbReference type="ARBA" id="ARBA00023315"/>
    </source>
</evidence>
<dbReference type="CDD" id="cd04301">
    <property type="entry name" value="NAT_SF"/>
    <property type="match status" value="1"/>
</dbReference>
<accession>A0A7G9SAQ8</accession>